<dbReference type="PROSITE" id="PS50929">
    <property type="entry name" value="ABC_TM1F"/>
    <property type="match status" value="1"/>
</dbReference>
<keyword evidence="2 7" id="KW-0812">Transmembrane</keyword>
<dbReference type="Pfam" id="PF00005">
    <property type="entry name" value="ABC_tran"/>
    <property type="match status" value="1"/>
</dbReference>
<dbReference type="InterPro" id="IPR039421">
    <property type="entry name" value="Type_1_exporter"/>
</dbReference>
<dbReference type="CDD" id="cd03228">
    <property type="entry name" value="ABCC_MRP_Like"/>
    <property type="match status" value="1"/>
</dbReference>
<dbReference type="Gene3D" id="1.20.1560.10">
    <property type="entry name" value="ABC transporter type 1, transmembrane domain"/>
    <property type="match status" value="1"/>
</dbReference>
<dbReference type="AlphaFoldDB" id="A0AAC9WIA5"/>
<dbReference type="InterPro" id="IPR036640">
    <property type="entry name" value="ABC1_TM_sf"/>
</dbReference>
<dbReference type="GO" id="GO:0140359">
    <property type="term" value="F:ABC-type transporter activity"/>
    <property type="evidence" value="ECO:0007669"/>
    <property type="project" value="InterPro"/>
</dbReference>
<dbReference type="Proteomes" id="UP000192478">
    <property type="component" value="Chromosome"/>
</dbReference>
<dbReference type="EMBL" id="CP020559">
    <property type="protein sequence ID" value="ARE89791.1"/>
    <property type="molecule type" value="Genomic_DNA"/>
</dbReference>
<proteinExistence type="predicted"/>
<comment type="subcellular location">
    <subcellularLocation>
        <location evidence="1">Cell membrane</location>
        <topology evidence="1">Multi-pass membrane protein</topology>
    </subcellularLocation>
</comment>
<dbReference type="SMART" id="SM00382">
    <property type="entry name" value="AAA"/>
    <property type="match status" value="1"/>
</dbReference>
<keyword evidence="4 10" id="KW-0067">ATP-binding</keyword>
<evidence type="ECO:0000256" key="7">
    <source>
        <dbReference type="SAM" id="Phobius"/>
    </source>
</evidence>
<dbReference type="PANTHER" id="PTHR24221:SF654">
    <property type="entry name" value="ATP-BINDING CASSETTE SUB-FAMILY B MEMBER 6"/>
    <property type="match status" value="1"/>
</dbReference>
<dbReference type="InterPro" id="IPR017871">
    <property type="entry name" value="ABC_transporter-like_CS"/>
</dbReference>
<dbReference type="PROSITE" id="PS50893">
    <property type="entry name" value="ABC_TRANSPORTER_2"/>
    <property type="match status" value="1"/>
</dbReference>
<evidence type="ECO:0000256" key="2">
    <source>
        <dbReference type="ARBA" id="ARBA00022692"/>
    </source>
</evidence>
<dbReference type="PROSITE" id="PS00211">
    <property type="entry name" value="ABC_TRANSPORTER_1"/>
    <property type="match status" value="1"/>
</dbReference>
<gene>
    <name evidence="10" type="primary">hlyB</name>
    <name evidence="10" type="ORF">CLFO_42720</name>
</gene>
<evidence type="ECO:0000256" key="1">
    <source>
        <dbReference type="ARBA" id="ARBA00004651"/>
    </source>
</evidence>
<dbReference type="GO" id="GO:0005524">
    <property type="term" value="F:ATP binding"/>
    <property type="evidence" value="ECO:0007669"/>
    <property type="project" value="UniProtKB-KW"/>
</dbReference>
<dbReference type="Gene3D" id="3.40.50.300">
    <property type="entry name" value="P-loop containing nucleotide triphosphate hydrolases"/>
    <property type="match status" value="1"/>
</dbReference>
<sequence length="589" mass="68583">MSMEKIKNIYEKANIYVKMLNLIKEGIGKYFFLIIFINILISTKLALSTYYHKTIIDTVSKIPINMDLAFKTLFVLWILEIFILVFNELSAYIKTIIKYRIDYTISKRITDKMAKIKVEVMENIEIYDLLDRVNSNVPTGIADTILLIIDVFLNIFKIISFSFVLINIKWYFPIVSILTSIPYLFVLSKQGFDTYIMQVAQNKNTRKLNYLFEILTNRVYSKEIRTFNLIDFLVEKIYKIRKTIWDEKIELIYKHSRWTIYINILKNISIGICLFITCIDVIQKRTSLGSVVLVISAIQNMIYSATFIMQYIAKINKQVFYINDFNKFILMPEEEDTLQKSISNFKIVCENISFSYPNTSYQSLDNINLTINENEIIAIVGENGSGKTTFINLLLGIFKPTSGAIYVGDRELPTIINEFRKKSVCIFQNFIRYQFTVEENINAGNFGQKNRLKSFYAKTFLDFVNKLPFGYNTELGQLENGSIELSGGEWQKIAICRALCREDLKLIILDEPMSALDPKVESDLYHEFRDLCKNKQAIMISHRLGATKVCDRIYVFDKGKIIENGTHEELIKKGGKYYKMYKAQQSLYV</sequence>
<keyword evidence="6 7" id="KW-0472">Membrane</keyword>
<feature type="transmembrane region" description="Helical" evidence="7">
    <location>
        <begin position="170"/>
        <end position="187"/>
    </location>
</feature>
<evidence type="ECO:0000259" key="9">
    <source>
        <dbReference type="PROSITE" id="PS50929"/>
    </source>
</evidence>
<dbReference type="InterPro" id="IPR003593">
    <property type="entry name" value="AAA+_ATPase"/>
</dbReference>
<evidence type="ECO:0000256" key="4">
    <source>
        <dbReference type="ARBA" id="ARBA00022840"/>
    </source>
</evidence>
<evidence type="ECO:0000313" key="11">
    <source>
        <dbReference type="Proteomes" id="UP000192478"/>
    </source>
</evidence>
<accession>A0AAC9WIA5</accession>
<dbReference type="InterPro" id="IPR011527">
    <property type="entry name" value="ABC1_TM_dom"/>
</dbReference>
<reference evidence="10 11" key="1">
    <citation type="submission" date="2017-03" db="EMBL/GenBank/DDBJ databases">
        <title>Complete sequence of Clostridium formicaceticum DSM 92.</title>
        <authorList>
            <person name="Poehlein A."/>
            <person name="Karl M."/>
            <person name="Bengelsdorf F.R."/>
            <person name="Duerre P."/>
            <person name="Daniel R."/>
        </authorList>
    </citation>
    <scope>NUCLEOTIDE SEQUENCE [LARGE SCALE GENOMIC DNA]</scope>
    <source>
        <strain evidence="10 11">DSM 92</strain>
    </source>
</reference>
<evidence type="ECO:0000256" key="3">
    <source>
        <dbReference type="ARBA" id="ARBA00022741"/>
    </source>
</evidence>
<feature type="domain" description="ABC transmembrane type-1" evidence="9">
    <location>
        <begin position="53"/>
        <end position="317"/>
    </location>
</feature>
<evidence type="ECO:0000259" key="8">
    <source>
        <dbReference type="PROSITE" id="PS50893"/>
    </source>
</evidence>
<protein>
    <submittedName>
        <fullName evidence="10">Alpha-hemolysin translocation ATP-binding protein HlyB</fullName>
    </submittedName>
</protein>
<keyword evidence="5 7" id="KW-1133">Transmembrane helix</keyword>
<feature type="domain" description="ABC transporter" evidence="8">
    <location>
        <begin position="347"/>
        <end position="583"/>
    </location>
</feature>
<dbReference type="GO" id="GO:0005886">
    <property type="term" value="C:plasma membrane"/>
    <property type="evidence" value="ECO:0007669"/>
    <property type="project" value="UniProtKB-SubCell"/>
</dbReference>
<evidence type="ECO:0000313" key="10">
    <source>
        <dbReference type="EMBL" id="ARE89791.1"/>
    </source>
</evidence>
<evidence type="ECO:0000256" key="5">
    <source>
        <dbReference type="ARBA" id="ARBA00022989"/>
    </source>
</evidence>
<feature type="transmembrane region" description="Helical" evidence="7">
    <location>
        <begin position="72"/>
        <end position="93"/>
    </location>
</feature>
<dbReference type="SUPFAM" id="SSF52540">
    <property type="entry name" value="P-loop containing nucleoside triphosphate hydrolases"/>
    <property type="match status" value="1"/>
</dbReference>
<dbReference type="InterPro" id="IPR003439">
    <property type="entry name" value="ABC_transporter-like_ATP-bd"/>
</dbReference>
<dbReference type="SUPFAM" id="SSF90123">
    <property type="entry name" value="ABC transporter transmembrane region"/>
    <property type="match status" value="1"/>
</dbReference>
<organism evidence="10 11">
    <name type="scientific">Clostridium formicaceticum</name>
    <dbReference type="NCBI Taxonomy" id="1497"/>
    <lineage>
        <taxon>Bacteria</taxon>
        <taxon>Bacillati</taxon>
        <taxon>Bacillota</taxon>
        <taxon>Clostridia</taxon>
        <taxon>Eubacteriales</taxon>
        <taxon>Clostridiaceae</taxon>
        <taxon>Clostridium</taxon>
    </lineage>
</organism>
<feature type="transmembrane region" description="Helical" evidence="7">
    <location>
        <begin position="145"/>
        <end position="164"/>
    </location>
</feature>
<dbReference type="InterPro" id="IPR027417">
    <property type="entry name" value="P-loop_NTPase"/>
</dbReference>
<dbReference type="GO" id="GO:0016887">
    <property type="term" value="F:ATP hydrolysis activity"/>
    <property type="evidence" value="ECO:0007669"/>
    <property type="project" value="InterPro"/>
</dbReference>
<dbReference type="GO" id="GO:0034040">
    <property type="term" value="F:ATPase-coupled lipid transmembrane transporter activity"/>
    <property type="evidence" value="ECO:0007669"/>
    <property type="project" value="TreeGrafter"/>
</dbReference>
<feature type="transmembrane region" description="Helical" evidence="7">
    <location>
        <begin position="288"/>
        <end position="308"/>
    </location>
</feature>
<dbReference type="PANTHER" id="PTHR24221">
    <property type="entry name" value="ATP-BINDING CASSETTE SUB-FAMILY B"/>
    <property type="match status" value="1"/>
</dbReference>
<keyword evidence="3" id="KW-0547">Nucleotide-binding</keyword>
<evidence type="ECO:0000256" key="6">
    <source>
        <dbReference type="ARBA" id="ARBA00023136"/>
    </source>
</evidence>
<name>A0AAC9WIA5_9CLOT</name>
<feature type="transmembrane region" description="Helical" evidence="7">
    <location>
        <begin position="30"/>
        <end position="52"/>
    </location>
</feature>